<protein>
    <recommendedName>
        <fullName evidence="5">IMD domain-containing protein</fullName>
    </recommendedName>
</protein>
<evidence type="ECO:0000256" key="1">
    <source>
        <dbReference type="SAM" id="Coils"/>
    </source>
</evidence>
<evidence type="ECO:0000313" key="3">
    <source>
        <dbReference type="EMBL" id="KAJ4472262.1"/>
    </source>
</evidence>
<dbReference type="GO" id="GO:0000329">
    <property type="term" value="C:fungal-type vacuole membrane"/>
    <property type="evidence" value="ECO:0007669"/>
    <property type="project" value="InterPro"/>
</dbReference>
<evidence type="ECO:0000256" key="2">
    <source>
        <dbReference type="SAM" id="MobiDB-lite"/>
    </source>
</evidence>
<dbReference type="PANTHER" id="PTHR38407">
    <property type="entry name" value="PROTEIN IVY1"/>
    <property type="match status" value="1"/>
</dbReference>
<feature type="compositionally biased region" description="Low complexity" evidence="2">
    <location>
        <begin position="1"/>
        <end position="23"/>
    </location>
</feature>
<feature type="region of interest" description="Disordered" evidence="2">
    <location>
        <begin position="282"/>
        <end position="369"/>
    </location>
</feature>
<feature type="region of interest" description="Disordered" evidence="2">
    <location>
        <begin position="383"/>
        <end position="478"/>
    </location>
</feature>
<dbReference type="AlphaFoldDB" id="A0A9W9A3P8"/>
<feature type="compositionally biased region" description="Low complexity" evidence="2">
    <location>
        <begin position="390"/>
        <end position="400"/>
    </location>
</feature>
<dbReference type="SUPFAM" id="SSF103657">
    <property type="entry name" value="BAR/IMD domain-like"/>
    <property type="match status" value="1"/>
</dbReference>
<dbReference type="PANTHER" id="PTHR38407:SF1">
    <property type="entry name" value="PROTEIN IVY1"/>
    <property type="match status" value="1"/>
</dbReference>
<name>A0A9W9A3P8_9AGAR</name>
<feature type="compositionally biased region" description="Polar residues" evidence="2">
    <location>
        <begin position="30"/>
        <end position="39"/>
    </location>
</feature>
<feature type="coiled-coil region" evidence="1">
    <location>
        <begin position="167"/>
        <end position="215"/>
    </location>
</feature>
<feature type="compositionally biased region" description="Low complexity" evidence="2">
    <location>
        <begin position="305"/>
        <end position="317"/>
    </location>
</feature>
<dbReference type="Proteomes" id="UP001150266">
    <property type="component" value="Unassembled WGS sequence"/>
</dbReference>
<organism evidence="3 4">
    <name type="scientific">Lentinula aciculospora</name>
    <dbReference type="NCBI Taxonomy" id="153920"/>
    <lineage>
        <taxon>Eukaryota</taxon>
        <taxon>Fungi</taxon>
        <taxon>Dikarya</taxon>
        <taxon>Basidiomycota</taxon>
        <taxon>Agaricomycotina</taxon>
        <taxon>Agaricomycetes</taxon>
        <taxon>Agaricomycetidae</taxon>
        <taxon>Agaricales</taxon>
        <taxon>Marasmiineae</taxon>
        <taxon>Omphalotaceae</taxon>
        <taxon>Lentinula</taxon>
    </lineage>
</organism>
<dbReference type="InterPro" id="IPR037470">
    <property type="entry name" value="IVY1"/>
</dbReference>
<proteinExistence type="predicted"/>
<keyword evidence="1" id="KW-0175">Coiled coil</keyword>
<dbReference type="Gene3D" id="1.20.1270.60">
    <property type="entry name" value="Arfaptin homology (AH) domain/BAR domain"/>
    <property type="match status" value="1"/>
</dbReference>
<feature type="region of interest" description="Disordered" evidence="2">
    <location>
        <begin position="1"/>
        <end position="43"/>
    </location>
</feature>
<dbReference type="OrthoDB" id="5594612at2759"/>
<dbReference type="GO" id="GO:0005543">
    <property type="term" value="F:phospholipid binding"/>
    <property type="evidence" value="ECO:0007669"/>
    <property type="project" value="InterPro"/>
</dbReference>
<sequence>MAPTRPRSLRALAFSSRRNSSPGPRSPSPTFSETTNVSGMNFGADGPSKIITRADLKASLQAYEQLMNSCATYRAALVTVSRATAEFADAVERCSGLKGPSYEAGSRLQAGSGLHHLIGNHMHVLAETLDKNFEKPLRQHLETYRTIVTERSLSYERALKEKSEIIRQTERRNMNRKERNLQSFREALVVLQRQVDELDELKAEHYAEIIEHEQEVWDVVQGKMCLVVRSTLDVYDKFTSKASDPIIEPMLQSVPDPFDSYGPPQSEDQIFSILPPLSIMPSAPSSSTTPLTRTPELENMEGLPSASSSASWSQNSNTVVFPSESSAWADLPSSPTSTSPRSVSPTTPVRRHSVPAITGHNSRKTESKLRSVLSVIDEANSRHSTEEAISSHSVHNSNSNGTTVIQPQPQKQTSFSWTSPFSYGHSPYVQEDTNGDTTPRNSTFLSSPQTPTSHSVSEIGDKNADGSTIGETTVPVPS</sequence>
<reference evidence="3" key="1">
    <citation type="submission" date="2022-08" db="EMBL/GenBank/DDBJ databases">
        <title>A Global Phylogenomic Analysis of the Shiitake Genus Lentinula.</title>
        <authorList>
            <consortium name="DOE Joint Genome Institute"/>
            <person name="Sierra-Patev S."/>
            <person name="Min B."/>
            <person name="Naranjo-Ortiz M."/>
            <person name="Looney B."/>
            <person name="Konkel Z."/>
            <person name="Slot J.C."/>
            <person name="Sakamoto Y."/>
            <person name="Steenwyk J.L."/>
            <person name="Rokas A."/>
            <person name="Carro J."/>
            <person name="Camarero S."/>
            <person name="Ferreira P."/>
            <person name="Molpeceres G."/>
            <person name="Ruiz-Duenas F.J."/>
            <person name="Serrano A."/>
            <person name="Henrissat B."/>
            <person name="Drula E."/>
            <person name="Hughes K.W."/>
            <person name="Mata J.L."/>
            <person name="Ishikawa N.K."/>
            <person name="Vargas-Isla R."/>
            <person name="Ushijima S."/>
            <person name="Smith C.A."/>
            <person name="Ahrendt S."/>
            <person name="Andreopoulos W."/>
            <person name="He G."/>
            <person name="Labutti K."/>
            <person name="Lipzen A."/>
            <person name="Ng V."/>
            <person name="Riley R."/>
            <person name="Sandor L."/>
            <person name="Barry K."/>
            <person name="Martinez A.T."/>
            <person name="Xiao Y."/>
            <person name="Gibbons J.G."/>
            <person name="Terashima K."/>
            <person name="Grigoriev I.V."/>
            <person name="Hibbett D.S."/>
        </authorList>
    </citation>
    <scope>NUCLEOTIDE SEQUENCE</scope>
    <source>
        <strain evidence="3">JLM2183</strain>
    </source>
</reference>
<feature type="compositionally biased region" description="Low complexity" evidence="2">
    <location>
        <begin position="332"/>
        <end position="348"/>
    </location>
</feature>
<dbReference type="EMBL" id="JAOTPV010000021">
    <property type="protein sequence ID" value="KAJ4472262.1"/>
    <property type="molecule type" value="Genomic_DNA"/>
</dbReference>
<dbReference type="InterPro" id="IPR027267">
    <property type="entry name" value="AH/BAR_dom_sf"/>
</dbReference>
<dbReference type="GO" id="GO:0042144">
    <property type="term" value="P:vacuole fusion, non-autophagic"/>
    <property type="evidence" value="ECO:0007669"/>
    <property type="project" value="InterPro"/>
</dbReference>
<evidence type="ECO:0000313" key="4">
    <source>
        <dbReference type="Proteomes" id="UP001150266"/>
    </source>
</evidence>
<keyword evidence="4" id="KW-1185">Reference proteome</keyword>
<evidence type="ECO:0008006" key="5">
    <source>
        <dbReference type="Google" id="ProtNLM"/>
    </source>
</evidence>
<feature type="compositionally biased region" description="Polar residues" evidence="2">
    <location>
        <begin position="431"/>
        <end position="456"/>
    </location>
</feature>
<accession>A0A9W9A3P8</accession>
<gene>
    <name evidence="3" type="ORF">J3R30DRAFT_1059726</name>
</gene>
<feature type="compositionally biased region" description="Low complexity" evidence="2">
    <location>
        <begin position="282"/>
        <end position="294"/>
    </location>
</feature>
<comment type="caution">
    <text evidence="3">The sequence shown here is derived from an EMBL/GenBank/DDBJ whole genome shotgun (WGS) entry which is preliminary data.</text>
</comment>
<feature type="compositionally biased region" description="Polar residues" evidence="2">
    <location>
        <begin position="401"/>
        <end position="421"/>
    </location>
</feature>